<organism evidence="4 5">
    <name type="scientific">Haloplanus salinus</name>
    <dbReference type="NCBI Taxonomy" id="1126245"/>
    <lineage>
        <taxon>Archaea</taxon>
        <taxon>Methanobacteriati</taxon>
        <taxon>Methanobacteriota</taxon>
        <taxon>Stenosarchaea group</taxon>
        <taxon>Halobacteria</taxon>
        <taxon>Halobacteriales</taxon>
        <taxon>Haloferacaceae</taxon>
        <taxon>Haloplanus</taxon>
    </lineage>
</organism>
<dbReference type="GO" id="GO:0003677">
    <property type="term" value="F:DNA binding"/>
    <property type="evidence" value="ECO:0007669"/>
    <property type="project" value="UniProtKB-KW"/>
</dbReference>
<evidence type="ECO:0000256" key="1">
    <source>
        <dbReference type="ARBA" id="ARBA00023015"/>
    </source>
</evidence>
<proteinExistence type="predicted"/>
<name>A0A368NAV7_9EURY</name>
<keyword evidence="4" id="KW-0238">DNA-binding</keyword>
<feature type="domain" description="HTH bat-type" evidence="3">
    <location>
        <begin position="171"/>
        <end position="222"/>
    </location>
</feature>
<dbReference type="RefSeq" id="WP_114449217.1">
    <property type="nucleotide sequence ID" value="NZ_QPHM01000001.1"/>
</dbReference>
<dbReference type="PANTHER" id="PTHR34236:SF1">
    <property type="entry name" value="DIMETHYL SULFOXIDE REDUCTASE TRANSCRIPTIONAL ACTIVATOR"/>
    <property type="match status" value="1"/>
</dbReference>
<protein>
    <submittedName>
        <fullName evidence="4">DNA-binding protein</fullName>
    </submittedName>
</protein>
<keyword evidence="5" id="KW-1185">Reference proteome</keyword>
<sequence length="230" mass="24467">MTESGGGGEGEGGGGSGLTAVLAVEHPDLALTETAARDRSATIHPVREAGTDAESGHHHVVVRSDSFERFDAALSADPTVADFDPVTAFDGGRLYRVAYTDRAILFSPEITRANGLALDIENDGTGWTMTVWVPDRNRLARLFAFADAHGVDIRLRRVNDYAGPVEGAVDLTAAQREALLTALEAGYFEEPREATLADVATELDITQPAAGGLLRRGIKRLLIATVARDD</sequence>
<evidence type="ECO:0000313" key="4">
    <source>
        <dbReference type="EMBL" id="RCU47658.1"/>
    </source>
</evidence>
<dbReference type="OrthoDB" id="156233at2157"/>
<dbReference type="AlphaFoldDB" id="A0A368NAV7"/>
<gene>
    <name evidence="4" type="ORF">DU504_10315</name>
</gene>
<evidence type="ECO:0000256" key="2">
    <source>
        <dbReference type="ARBA" id="ARBA00023163"/>
    </source>
</evidence>
<dbReference type="PANTHER" id="PTHR34236">
    <property type="entry name" value="DIMETHYL SULFOXIDE REDUCTASE TRANSCRIPTIONAL ACTIVATOR"/>
    <property type="match status" value="1"/>
</dbReference>
<accession>A0A368NAV7</accession>
<reference evidence="4 5" key="1">
    <citation type="submission" date="2018-07" db="EMBL/GenBank/DDBJ databases">
        <title>Genome sequences of Haloplanus salinus JCM 18368T.</title>
        <authorList>
            <person name="Kim Y.B."/>
            <person name="Roh S.W."/>
        </authorList>
    </citation>
    <scope>NUCLEOTIDE SEQUENCE [LARGE SCALE GENOMIC DNA]</scope>
    <source>
        <strain evidence="4 5">JCM 18368</strain>
    </source>
</reference>
<comment type="caution">
    <text evidence="4">The sequence shown here is derived from an EMBL/GenBank/DDBJ whole genome shotgun (WGS) entry which is preliminary data.</text>
</comment>
<dbReference type="Pfam" id="PF04967">
    <property type="entry name" value="HTH_10"/>
    <property type="match status" value="1"/>
</dbReference>
<evidence type="ECO:0000259" key="3">
    <source>
        <dbReference type="Pfam" id="PF04967"/>
    </source>
</evidence>
<keyword evidence="2" id="KW-0804">Transcription</keyword>
<dbReference type="InterPro" id="IPR007050">
    <property type="entry name" value="HTH_bacterioopsin"/>
</dbReference>
<dbReference type="Proteomes" id="UP000252189">
    <property type="component" value="Unassembled WGS sequence"/>
</dbReference>
<keyword evidence="1" id="KW-0805">Transcription regulation</keyword>
<evidence type="ECO:0000313" key="5">
    <source>
        <dbReference type="Proteomes" id="UP000252189"/>
    </source>
</evidence>
<dbReference type="EMBL" id="QPHM01000001">
    <property type="protein sequence ID" value="RCU47658.1"/>
    <property type="molecule type" value="Genomic_DNA"/>
</dbReference>